<protein>
    <submittedName>
        <fullName evidence="1">Uncharacterized protein</fullName>
    </submittedName>
</protein>
<accession>A0A8H7ART4</accession>
<evidence type="ECO:0000313" key="1">
    <source>
        <dbReference type="EMBL" id="KAF7514163.1"/>
    </source>
</evidence>
<dbReference type="OrthoDB" id="10582823at2759"/>
<proteinExistence type="predicted"/>
<dbReference type="EMBL" id="JAACFV010000002">
    <property type="protein sequence ID" value="KAF7514163.1"/>
    <property type="molecule type" value="Genomic_DNA"/>
</dbReference>
<sequence>MSGNHVIWALIDKDNSGLGSWTPTNASRVLSDDKDLSQGGRRLQLTREQKRARGLDDERDGWFLRTRSRLFGRRRSQHR</sequence>
<dbReference type="AlphaFoldDB" id="A0A8H7ART4"/>
<name>A0A8H7ART4_9EURO</name>
<evidence type="ECO:0000313" key="2">
    <source>
        <dbReference type="Proteomes" id="UP000606974"/>
    </source>
</evidence>
<comment type="caution">
    <text evidence="1">The sequence shown here is derived from an EMBL/GenBank/DDBJ whole genome shotgun (WGS) entry which is preliminary data.</text>
</comment>
<reference evidence="1" key="1">
    <citation type="submission" date="2020-02" db="EMBL/GenBank/DDBJ databases">
        <authorList>
            <person name="Palmer J.M."/>
        </authorList>
    </citation>
    <scope>NUCLEOTIDE SEQUENCE</scope>
    <source>
        <strain evidence="1">EPUS1.4</strain>
        <tissue evidence="1">Thallus</tissue>
    </source>
</reference>
<organism evidence="1 2">
    <name type="scientific">Endocarpon pusillum</name>
    <dbReference type="NCBI Taxonomy" id="364733"/>
    <lineage>
        <taxon>Eukaryota</taxon>
        <taxon>Fungi</taxon>
        <taxon>Dikarya</taxon>
        <taxon>Ascomycota</taxon>
        <taxon>Pezizomycotina</taxon>
        <taxon>Eurotiomycetes</taxon>
        <taxon>Chaetothyriomycetidae</taxon>
        <taxon>Verrucariales</taxon>
        <taxon>Verrucariaceae</taxon>
        <taxon>Endocarpon</taxon>
    </lineage>
</organism>
<dbReference type="Proteomes" id="UP000606974">
    <property type="component" value="Unassembled WGS sequence"/>
</dbReference>
<gene>
    <name evidence="1" type="ORF">GJ744_004488</name>
</gene>
<keyword evidence="2" id="KW-1185">Reference proteome</keyword>